<feature type="transmembrane region" description="Helical" evidence="1">
    <location>
        <begin position="223"/>
        <end position="242"/>
    </location>
</feature>
<dbReference type="CDD" id="cd01610">
    <property type="entry name" value="PAP2_like"/>
    <property type="match status" value="1"/>
</dbReference>
<gene>
    <name evidence="3" type="ORF">IAA37_02710</name>
</gene>
<comment type="caution">
    <text evidence="3">The sequence shown here is derived from an EMBL/GenBank/DDBJ whole genome shotgun (WGS) entry which is preliminary data.</text>
</comment>
<evidence type="ECO:0000313" key="3">
    <source>
        <dbReference type="EMBL" id="HJB74569.1"/>
    </source>
</evidence>
<dbReference type="Pfam" id="PF01569">
    <property type="entry name" value="PAP2"/>
    <property type="match status" value="1"/>
</dbReference>
<proteinExistence type="predicted"/>
<sequence length="278" mass="30706">MLKIYRKNIIFFYILCAAALVAAIFADLKLDIWLNAPDNAFAVWFYNTGEIPCRLICPLAGAALFYCCRSKFARFVGACISIGGGAYFGYYFAEHFFVAENQLIFGVVYGIGFSLTLIFAGRFIKIPEQMKKPIAALAIAGIAVMAAQLLAVEGMKYLWGRVRFRDLLAAGSYDAFTPWYIINGINGNKSFPSGHTGGAAMSFLAMLLPYVSQKAYKHRQLCFYLPFFYTCVVAVTRLIMGAHYLSDVAMGGAVGMLTVVIAMAVLDKKIFNYKKTAL</sequence>
<keyword evidence="1" id="KW-1133">Transmembrane helix</keyword>
<dbReference type="AlphaFoldDB" id="A0A9D2MHY9"/>
<feature type="transmembrane region" description="Helical" evidence="1">
    <location>
        <begin position="72"/>
        <end position="91"/>
    </location>
</feature>
<reference evidence="3" key="1">
    <citation type="journal article" date="2021" name="PeerJ">
        <title>Extensive microbial diversity within the chicken gut microbiome revealed by metagenomics and culture.</title>
        <authorList>
            <person name="Gilroy R."/>
            <person name="Ravi A."/>
            <person name="Getino M."/>
            <person name="Pursley I."/>
            <person name="Horton D.L."/>
            <person name="Alikhan N.F."/>
            <person name="Baker D."/>
            <person name="Gharbi K."/>
            <person name="Hall N."/>
            <person name="Watson M."/>
            <person name="Adriaenssens E.M."/>
            <person name="Foster-Nyarko E."/>
            <person name="Jarju S."/>
            <person name="Secka A."/>
            <person name="Antonio M."/>
            <person name="Oren A."/>
            <person name="Chaudhuri R.R."/>
            <person name="La Ragione R."/>
            <person name="Hildebrand F."/>
            <person name="Pallen M.J."/>
        </authorList>
    </citation>
    <scope>NUCLEOTIDE SEQUENCE</scope>
    <source>
        <strain evidence="3">CHK188-16595</strain>
    </source>
</reference>
<dbReference type="Proteomes" id="UP000823877">
    <property type="component" value="Unassembled WGS sequence"/>
</dbReference>
<keyword evidence="1" id="KW-0472">Membrane</keyword>
<feature type="transmembrane region" description="Helical" evidence="1">
    <location>
        <begin position="133"/>
        <end position="151"/>
    </location>
</feature>
<evidence type="ECO:0000313" key="4">
    <source>
        <dbReference type="Proteomes" id="UP000823877"/>
    </source>
</evidence>
<dbReference type="InterPro" id="IPR000326">
    <property type="entry name" value="PAP2/HPO"/>
</dbReference>
<evidence type="ECO:0000259" key="2">
    <source>
        <dbReference type="SMART" id="SM00014"/>
    </source>
</evidence>
<protein>
    <submittedName>
        <fullName evidence="3">Phosphatase PAP2 family protein</fullName>
    </submittedName>
</protein>
<dbReference type="EMBL" id="DWXN01000005">
    <property type="protein sequence ID" value="HJB74569.1"/>
    <property type="molecule type" value="Genomic_DNA"/>
</dbReference>
<dbReference type="SUPFAM" id="SSF48317">
    <property type="entry name" value="Acid phosphatase/Vanadium-dependent haloperoxidase"/>
    <property type="match status" value="1"/>
</dbReference>
<dbReference type="Gene3D" id="1.20.144.10">
    <property type="entry name" value="Phosphatidic acid phosphatase type 2/haloperoxidase"/>
    <property type="match status" value="1"/>
</dbReference>
<accession>A0A9D2MHY9</accession>
<feature type="transmembrane region" description="Helical" evidence="1">
    <location>
        <begin position="103"/>
        <end position="121"/>
    </location>
</feature>
<name>A0A9D2MHY9_9FIRM</name>
<feature type="transmembrane region" description="Helical" evidence="1">
    <location>
        <begin position="42"/>
        <end position="65"/>
    </location>
</feature>
<feature type="domain" description="Phosphatidic acid phosphatase type 2/haloperoxidase" evidence="2">
    <location>
        <begin position="137"/>
        <end position="263"/>
    </location>
</feature>
<reference evidence="3" key="2">
    <citation type="submission" date="2021-04" db="EMBL/GenBank/DDBJ databases">
        <authorList>
            <person name="Gilroy R."/>
        </authorList>
    </citation>
    <scope>NUCLEOTIDE SEQUENCE</scope>
    <source>
        <strain evidence="3">CHK188-16595</strain>
    </source>
</reference>
<organism evidence="3 4">
    <name type="scientific">Candidatus Eubacterium faecale</name>
    <dbReference type="NCBI Taxonomy" id="2838568"/>
    <lineage>
        <taxon>Bacteria</taxon>
        <taxon>Bacillati</taxon>
        <taxon>Bacillota</taxon>
        <taxon>Clostridia</taxon>
        <taxon>Eubacteriales</taxon>
        <taxon>Eubacteriaceae</taxon>
        <taxon>Eubacterium</taxon>
    </lineage>
</organism>
<keyword evidence="1" id="KW-0812">Transmembrane</keyword>
<dbReference type="InterPro" id="IPR036938">
    <property type="entry name" value="PAP2/HPO_sf"/>
</dbReference>
<evidence type="ECO:0000256" key="1">
    <source>
        <dbReference type="SAM" id="Phobius"/>
    </source>
</evidence>
<dbReference type="SMART" id="SM00014">
    <property type="entry name" value="acidPPc"/>
    <property type="match status" value="1"/>
</dbReference>
<feature type="transmembrane region" description="Helical" evidence="1">
    <location>
        <begin position="193"/>
        <end position="211"/>
    </location>
</feature>
<feature type="transmembrane region" description="Helical" evidence="1">
    <location>
        <begin position="248"/>
        <end position="266"/>
    </location>
</feature>